<protein>
    <recommendedName>
        <fullName evidence="7">Flagella secreted protein</fullName>
    </recommendedName>
</protein>
<evidence type="ECO:0000313" key="4">
    <source>
        <dbReference type="EMBL" id="PHY91144.1"/>
    </source>
</evidence>
<feature type="coiled-coil region" evidence="1">
    <location>
        <begin position="67"/>
        <end position="124"/>
    </location>
</feature>
<sequence>MQVDLKNYTPYLNLKEELSRKTPQNKTQKANEENLQELKSAKDNDKKSLSKGEKAQSSSQRGGSEELVDLYEKLQELLSEIAKLSAKMQNAKDEQTKDLLLKQIMTLNAQAMEVSNLIRELEAENQTSI</sequence>
<dbReference type="RefSeq" id="WP_099461332.1">
    <property type="nucleotide sequence ID" value="NZ_CP041617.1"/>
</dbReference>
<dbReference type="EMBL" id="LDWY01000039">
    <property type="protein sequence ID" value="PHY91144.1"/>
    <property type="molecule type" value="Genomic_DNA"/>
</dbReference>
<dbReference type="Proteomes" id="UP000237472">
    <property type="component" value="Unassembled WGS sequence"/>
</dbReference>
<organism evidence="4 5">
    <name type="scientific">Campylobacter vulpis</name>
    <dbReference type="NCBI Taxonomy" id="1655500"/>
    <lineage>
        <taxon>Bacteria</taxon>
        <taxon>Pseudomonadati</taxon>
        <taxon>Campylobacterota</taxon>
        <taxon>Epsilonproteobacteria</taxon>
        <taxon>Campylobacterales</taxon>
        <taxon>Campylobacteraceae</taxon>
        <taxon>Campylobacter</taxon>
    </lineage>
</organism>
<dbReference type="EMBL" id="VJYU01000008">
    <property type="protein sequence ID" value="MBS4240865.1"/>
    <property type="molecule type" value="Genomic_DNA"/>
</dbReference>
<dbReference type="GeneID" id="77266795"/>
<reference evidence="3" key="3">
    <citation type="submission" date="2019-07" db="EMBL/GenBank/DDBJ databases">
        <authorList>
            <person name="Miller W.G."/>
        </authorList>
    </citation>
    <scope>NUCLEOTIDE SEQUENCE</scope>
    <source>
        <strain evidence="3">52/13</strain>
    </source>
</reference>
<reference evidence="5" key="2">
    <citation type="submission" date="2015-06" db="EMBL/GenBank/DDBJ databases">
        <authorList>
            <person name="Parisi A."/>
            <person name="Chiara M."/>
            <person name="Florio D."/>
            <person name="Miccolupo A."/>
            <person name="Manzari C."/>
            <person name="Mion D."/>
            <person name="Caruso M."/>
            <person name="D'erchia A.M."/>
            <person name="Zanoni R."/>
        </authorList>
    </citation>
    <scope>NUCLEOTIDE SEQUENCE [LARGE SCALE GENOMIC DNA]</scope>
    <source>
        <strain evidence="5">73/13</strain>
    </source>
</reference>
<comment type="caution">
    <text evidence="4">The sequence shown here is derived from an EMBL/GenBank/DDBJ whole genome shotgun (WGS) entry which is preliminary data.</text>
</comment>
<dbReference type="OrthoDB" id="5363039at2"/>
<dbReference type="AlphaFoldDB" id="A0A2G4R3K2"/>
<reference evidence="4" key="1">
    <citation type="submission" date="2015-06" db="EMBL/GenBank/DDBJ databases">
        <authorList>
            <person name="Hoefler B.C."/>
            <person name="Straight P.D."/>
        </authorList>
    </citation>
    <scope>NUCLEOTIDE SEQUENCE [LARGE SCALE GENOMIC DNA]</scope>
    <source>
        <strain evidence="4">73/13</strain>
    </source>
</reference>
<evidence type="ECO:0000313" key="5">
    <source>
        <dbReference type="Proteomes" id="UP000237472"/>
    </source>
</evidence>
<accession>A0A2G4R3K2</accession>
<dbReference type="Proteomes" id="UP000811399">
    <property type="component" value="Unassembled WGS sequence"/>
</dbReference>
<reference evidence="3 6" key="4">
    <citation type="journal article" date="2021" name="Syst. Appl. Microbiol.">
        <title>nCampylobacter vulpis sp. nov. isolated from wild red foxes.</title>
        <authorList>
            <person name="Parisi A."/>
            <person name="Chiara M."/>
            <person name="Caffara M."/>
            <person name="Mion D."/>
            <person name="Miller W.G."/>
            <person name="Caruso M."/>
            <person name="Manzari C."/>
            <person name="Florio D."/>
            <person name="Capozzi L."/>
            <person name="D'Erchia A.M."/>
            <person name="Manzulli V."/>
            <person name="Zanoni R.G."/>
        </authorList>
    </citation>
    <scope>NUCLEOTIDE SEQUENCE [LARGE SCALE GENOMIC DNA]</scope>
    <source>
        <strain evidence="3 6">52/13</strain>
    </source>
</reference>
<keyword evidence="6" id="KW-1185">Reference proteome</keyword>
<evidence type="ECO:0000313" key="3">
    <source>
        <dbReference type="EMBL" id="MBS4240865.1"/>
    </source>
</evidence>
<feature type="compositionally biased region" description="Basic and acidic residues" evidence="2">
    <location>
        <begin position="39"/>
        <end position="54"/>
    </location>
</feature>
<keyword evidence="1" id="KW-0175">Coiled coil</keyword>
<evidence type="ECO:0000256" key="2">
    <source>
        <dbReference type="SAM" id="MobiDB-lite"/>
    </source>
</evidence>
<feature type="region of interest" description="Disordered" evidence="2">
    <location>
        <begin position="1"/>
        <end position="66"/>
    </location>
</feature>
<evidence type="ECO:0000313" key="6">
    <source>
        <dbReference type="Proteomes" id="UP000811399"/>
    </source>
</evidence>
<evidence type="ECO:0000256" key="1">
    <source>
        <dbReference type="SAM" id="Coils"/>
    </source>
</evidence>
<evidence type="ECO:0008006" key="7">
    <source>
        <dbReference type="Google" id="ProtNLM"/>
    </source>
</evidence>
<gene>
    <name evidence="4" type="ORF">AA994_03295</name>
    <name evidence="3" type="ORF">CVU5213_03870</name>
</gene>
<proteinExistence type="predicted"/>
<name>A0A2G4R3K2_9BACT</name>